<dbReference type="AlphaFoldDB" id="A0AAJ1PBU5"/>
<reference evidence="1" key="1">
    <citation type="journal article" date="2023" name="Gut Microbes">
        <title>Characterization of Bifidobacterium kashiwanohense that utilizes both milk- and plant-derived oligosaccharides.</title>
        <authorList>
            <person name="Orihara K."/>
            <person name="Yahagi K."/>
            <person name="Saito Y."/>
            <person name="Watanabe Y."/>
            <person name="Sasai T."/>
            <person name="Hara T."/>
            <person name="Tsukuda N."/>
            <person name="Oki K."/>
            <person name="Fujimoto J."/>
            <person name="Matsuki T."/>
        </authorList>
    </citation>
    <scope>NUCLEOTIDE SEQUENCE</scope>
    <source>
        <strain evidence="1">YIT 13057</strain>
    </source>
</reference>
<evidence type="ECO:0000313" key="2">
    <source>
        <dbReference type="Proteomes" id="UP001157379"/>
    </source>
</evidence>
<comment type="caution">
    <text evidence="1">The sequence shown here is derived from an EMBL/GenBank/DDBJ whole genome shotgun (WGS) entry which is preliminary data.</text>
</comment>
<proteinExistence type="predicted"/>
<protein>
    <submittedName>
        <fullName evidence="1">Uncharacterized protein</fullName>
    </submittedName>
</protein>
<accession>A0AAJ1PBU5</accession>
<reference evidence="1" key="2">
    <citation type="submission" date="2023-04" db="EMBL/GenBank/DDBJ databases">
        <authorList>
            <person name="Orihara K."/>
        </authorList>
    </citation>
    <scope>NUCLEOTIDE SEQUENCE</scope>
    <source>
        <strain evidence="1">YIT 13057</strain>
    </source>
</reference>
<dbReference type="RefSeq" id="WP_281108882.1">
    <property type="nucleotide sequence ID" value="NZ_JAOPMD010000039.1"/>
</dbReference>
<sequence>MNNLNGSEKQIAWATDIRKEFIEKTQADMKSADKNDVLDMKAMLKVADNITEAADWINARRNVKIMFFNRADFREARREIKAAEKPAEKEDSGRKPSIRDILKAKIAEKDGDGASAPTDEEPRIVYDLSDWDFFSEPAEDRPTYLRFTADDKEDDSHAEIITNRHGEGLWLRDSTTGDYIQISGTGQYRLPRTKNALKCQLAFRLRR</sequence>
<dbReference type="Proteomes" id="UP001157379">
    <property type="component" value="Unassembled WGS sequence"/>
</dbReference>
<evidence type="ECO:0000313" key="1">
    <source>
        <dbReference type="EMBL" id="MDH7900708.1"/>
    </source>
</evidence>
<name>A0AAJ1PBU5_9BIFI</name>
<dbReference type="EMBL" id="JAOPMD010000039">
    <property type="protein sequence ID" value="MDH7900708.1"/>
    <property type="molecule type" value="Genomic_DNA"/>
</dbReference>
<organism evidence="1 2">
    <name type="scientific">Bifidobacterium catenulatum subsp. kashiwanohense</name>
    <dbReference type="NCBI Taxonomy" id="630129"/>
    <lineage>
        <taxon>Bacteria</taxon>
        <taxon>Bacillati</taxon>
        <taxon>Actinomycetota</taxon>
        <taxon>Actinomycetes</taxon>
        <taxon>Bifidobacteriales</taxon>
        <taxon>Bifidobacteriaceae</taxon>
        <taxon>Bifidobacterium</taxon>
    </lineage>
</organism>
<gene>
    <name evidence="1" type="ORF">OB936_11020</name>
</gene>